<name>A0ABN0B866_9HELI</name>
<evidence type="ECO:0000256" key="1">
    <source>
        <dbReference type="ARBA" id="ARBA00023172"/>
    </source>
</evidence>
<dbReference type="Proteomes" id="UP000005755">
    <property type="component" value="Unassembled WGS sequence"/>
</dbReference>
<gene>
    <name evidence="2" type="ORF">HCCG_00243</name>
</gene>
<dbReference type="InterPro" id="IPR013762">
    <property type="entry name" value="Integrase-like_cat_sf"/>
</dbReference>
<keyword evidence="3" id="KW-1185">Reference proteome</keyword>
<accession>A0ABN0B866</accession>
<dbReference type="InterPro" id="IPR011010">
    <property type="entry name" value="DNA_brk_join_enz"/>
</dbReference>
<dbReference type="EMBL" id="DS990391">
    <property type="protein sequence ID" value="EFR45697.1"/>
    <property type="molecule type" value="Genomic_DNA"/>
</dbReference>
<organism evidence="2 3">
    <name type="scientific">Helicobacter cinaedi CCUG 18818 = ATCC BAA-847</name>
    <dbReference type="NCBI Taxonomy" id="537971"/>
    <lineage>
        <taxon>Bacteria</taxon>
        <taxon>Pseudomonadati</taxon>
        <taxon>Campylobacterota</taxon>
        <taxon>Epsilonproteobacteria</taxon>
        <taxon>Campylobacterales</taxon>
        <taxon>Helicobacteraceae</taxon>
        <taxon>Helicobacter</taxon>
    </lineage>
</organism>
<evidence type="ECO:0008006" key="4">
    <source>
        <dbReference type="Google" id="ProtNLM"/>
    </source>
</evidence>
<sequence>MWVSSMLGHKSLQTTFQHYVKYIPQNKKRASFLDNFTLKTHSTQKDSL</sequence>
<proteinExistence type="predicted"/>
<evidence type="ECO:0000313" key="3">
    <source>
        <dbReference type="Proteomes" id="UP000005755"/>
    </source>
</evidence>
<dbReference type="SUPFAM" id="SSF56349">
    <property type="entry name" value="DNA breaking-rejoining enzymes"/>
    <property type="match status" value="1"/>
</dbReference>
<dbReference type="Gene3D" id="1.10.443.10">
    <property type="entry name" value="Intergrase catalytic core"/>
    <property type="match status" value="1"/>
</dbReference>
<reference evidence="3" key="1">
    <citation type="journal article" date="2014" name="Genome Announc.">
        <title>Draft genome sequences of six enterohepatic helicobacter species isolated from humans and one from rhesus macaques.</title>
        <authorList>
            <person name="Shen Z."/>
            <person name="Sheh A."/>
            <person name="Young S.K."/>
            <person name="Abouelliel A."/>
            <person name="Ward D.V."/>
            <person name="Earl A.M."/>
            <person name="Fox J.G."/>
        </authorList>
    </citation>
    <scope>NUCLEOTIDE SEQUENCE [LARGE SCALE GENOMIC DNA]</scope>
    <source>
        <strain evidence="3">CCUG 18818</strain>
    </source>
</reference>
<evidence type="ECO:0000313" key="2">
    <source>
        <dbReference type="EMBL" id="EFR45697.1"/>
    </source>
</evidence>
<protein>
    <recommendedName>
        <fullName evidence="4">Tyr recombinase domain-containing protein</fullName>
    </recommendedName>
</protein>
<keyword evidence="1" id="KW-0233">DNA recombination</keyword>